<dbReference type="GO" id="GO:0006183">
    <property type="term" value="P:GTP biosynthetic process"/>
    <property type="evidence" value="ECO:0007669"/>
    <property type="project" value="TreeGrafter"/>
</dbReference>
<feature type="binding site" description="in other chain" evidence="13 16">
    <location>
        <position position="298"/>
    </location>
    <ligand>
        <name>K(+)</name>
        <dbReference type="ChEBI" id="CHEBI:29103"/>
        <note>ligand shared between two tetrameric partners</note>
    </ligand>
</feature>
<evidence type="ECO:0000256" key="7">
    <source>
        <dbReference type="ARBA" id="ARBA00022755"/>
    </source>
</evidence>
<keyword evidence="9 13" id="KW-0560">Oxidoreductase</keyword>
<sequence>MRLIQKALTFDDVLLVPAYSSVLPRDANLATQLTRSISLNTPLVSAAMDTVTEGRLAIAMASEGGIGIVHKNLSPAEQAREVAKVKRYESGVLRDPITIGPSVTVRQVMQLSREHGFSGFPVLEGKTVVGIITNRDLRFEEDLDAPVKSKMTPRERLITVKEGASLEEAKRLMSKHRLERVLVVNNAFELRGLITVKDILKATEHPNACKDSEGKLRVGAAVGVGPDNDERVELLVRAGVDVIVVDTAHGHSQGVLDRVQWVKKNYPQVQVIGGNIATGEAAKALADHGADGVKVGIGPGSICTTRIVAGVGVPQITAIVNVSNALKGTGIPLIADGGIRYSGDVSKALAAGANSVMMGGMFAGTEEAPGEVFLYQGRSYKSYRGMGSLGAMTDGSADRYFQGDISAANAEKLVPEGIEGQVPYKGSVLTILHQLTGGIRSSMGYLGCKTINELHEKANFVEITSAGVRESHVHDVKITKEAPNYHID</sequence>
<dbReference type="InterPro" id="IPR001093">
    <property type="entry name" value="IMP_DH_GMPRt"/>
</dbReference>
<comment type="subunit">
    <text evidence="3 13">Homotetramer.</text>
</comment>
<keyword evidence="6 13" id="KW-0332">GMP biosynthesis</keyword>
<dbReference type="InterPro" id="IPR000644">
    <property type="entry name" value="CBS_dom"/>
</dbReference>
<dbReference type="GO" id="GO:0046872">
    <property type="term" value="F:metal ion binding"/>
    <property type="evidence" value="ECO:0007669"/>
    <property type="project" value="UniProtKB-UniRule"/>
</dbReference>
<comment type="caution">
    <text evidence="13">Lacks conserved residue(s) required for the propagation of feature annotation.</text>
</comment>
<dbReference type="OrthoDB" id="9805398at2"/>
<dbReference type="SUPFAM" id="SSF54631">
    <property type="entry name" value="CBS-domain pair"/>
    <property type="match status" value="1"/>
</dbReference>
<comment type="activity regulation">
    <text evidence="13">Mycophenolic acid (MPA) is a non-competitive inhibitor that prevents formation of the closed enzyme conformation by binding to the same site as the amobile flap. In contrast, mizoribine monophosphate (MZP) is a competitive inhibitor that induces the closed conformation. MPA is a potent inhibitor of mammalian IMPDHs but a poor inhibitor of the bacterial enzymes. MZP is a more potent inhibitor of bacterial IMPDH.</text>
</comment>
<keyword evidence="11 17" id="KW-0129">CBS domain</keyword>
<dbReference type="InterPro" id="IPR005990">
    <property type="entry name" value="IMP_DH"/>
</dbReference>
<dbReference type="GO" id="GO:0006177">
    <property type="term" value="P:GMP biosynthetic process"/>
    <property type="evidence" value="ECO:0007669"/>
    <property type="project" value="UniProtKB-UniRule"/>
</dbReference>
<dbReference type="Pfam" id="PF00571">
    <property type="entry name" value="CBS"/>
    <property type="match status" value="2"/>
</dbReference>
<dbReference type="FunFam" id="3.20.20.70:FF:000003">
    <property type="entry name" value="GMP reductase"/>
    <property type="match status" value="1"/>
</dbReference>
<evidence type="ECO:0000313" key="21">
    <source>
        <dbReference type="EMBL" id="AWW49980.1"/>
    </source>
</evidence>
<evidence type="ECO:0000256" key="1">
    <source>
        <dbReference type="ARBA" id="ARBA00001958"/>
    </source>
</evidence>
<dbReference type="SMART" id="SM01240">
    <property type="entry name" value="IMPDH"/>
    <property type="match status" value="1"/>
</dbReference>
<feature type="binding site" evidence="13">
    <location>
        <begin position="336"/>
        <end position="338"/>
    </location>
    <ligand>
        <name>IMP</name>
        <dbReference type="ChEBI" id="CHEBI:58053"/>
    </ligand>
</feature>
<comment type="catalytic activity">
    <reaction evidence="12 13 19">
        <text>IMP + NAD(+) + H2O = XMP + NADH + H(+)</text>
        <dbReference type="Rhea" id="RHEA:11708"/>
        <dbReference type="ChEBI" id="CHEBI:15377"/>
        <dbReference type="ChEBI" id="CHEBI:15378"/>
        <dbReference type="ChEBI" id="CHEBI:57464"/>
        <dbReference type="ChEBI" id="CHEBI:57540"/>
        <dbReference type="ChEBI" id="CHEBI:57945"/>
        <dbReference type="ChEBI" id="CHEBI:58053"/>
        <dbReference type="EC" id="1.1.1.205"/>
    </reaction>
</comment>
<feature type="binding site" evidence="13">
    <location>
        <begin position="359"/>
        <end position="360"/>
    </location>
    <ligand>
        <name>IMP</name>
        <dbReference type="ChEBI" id="CHEBI:58053"/>
    </ligand>
</feature>
<dbReference type="InterPro" id="IPR015875">
    <property type="entry name" value="IMP_DH/GMP_Rdtase_CS"/>
</dbReference>
<evidence type="ECO:0000256" key="11">
    <source>
        <dbReference type="ARBA" id="ARBA00023122"/>
    </source>
</evidence>
<evidence type="ECO:0000256" key="18">
    <source>
        <dbReference type="RuleBase" id="RU003927"/>
    </source>
</evidence>
<dbReference type="SMART" id="SM00116">
    <property type="entry name" value="CBS"/>
    <property type="match status" value="2"/>
</dbReference>
<organism evidence="21 22">
    <name type="scientific">Polynucleobacter paneuropaeus</name>
    <dbReference type="NCBI Taxonomy" id="2527775"/>
    <lineage>
        <taxon>Bacteria</taxon>
        <taxon>Pseudomonadati</taxon>
        <taxon>Pseudomonadota</taxon>
        <taxon>Betaproteobacteria</taxon>
        <taxon>Burkholderiales</taxon>
        <taxon>Burkholderiaceae</taxon>
        <taxon>Polynucleobacter</taxon>
    </lineage>
</organism>
<dbReference type="Proteomes" id="UP000248592">
    <property type="component" value="Chromosome"/>
</dbReference>
<gene>
    <name evidence="13" type="primary">guaB</name>
    <name evidence="21" type="ORF">Pas1_06055</name>
</gene>
<dbReference type="InterPro" id="IPR013785">
    <property type="entry name" value="Aldolase_TIM"/>
</dbReference>
<dbReference type="AlphaFoldDB" id="A0A2Z4JT76"/>
<evidence type="ECO:0000256" key="6">
    <source>
        <dbReference type="ARBA" id="ARBA00022749"/>
    </source>
</evidence>
<keyword evidence="5" id="KW-0677">Repeat</keyword>
<dbReference type="PANTHER" id="PTHR11911">
    <property type="entry name" value="INOSINE-5-MONOPHOSPHATE DEHYDROGENASE RELATED"/>
    <property type="match status" value="1"/>
</dbReference>
<evidence type="ECO:0000256" key="9">
    <source>
        <dbReference type="ARBA" id="ARBA00023002"/>
    </source>
</evidence>
<feature type="binding site" description="in other chain" evidence="13 16">
    <location>
        <position position="300"/>
    </location>
    <ligand>
        <name>K(+)</name>
        <dbReference type="ChEBI" id="CHEBI:29103"/>
        <note>ligand shared between two tetrameric partners</note>
    </ligand>
</feature>
<dbReference type="PIRSF" id="PIRSF000130">
    <property type="entry name" value="IMPDH"/>
    <property type="match status" value="1"/>
</dbReference>
<dbReference type="EC" id="1.1.1.205" evidence="13 19"/>
<evidence type="ECO:0000259" key="20">
    <source>
        <dbReference type="PROSITE" id="PS51371"/>
    </source>
</evidence>
<keyword evidence="4 13" id="KW-0479">Metal-binding</keyword>
<evidence type="ECO:0000256" key="4">
    <source>
        <dbReference type="ARBA" id="ARBA00022723"/>
    </source>
</evidence>
<accession>A0A2Z4JT76</accession>
<feature type="binding site" evidence="15">
    <location>
        <begin position="246"/>
        <end position="248"/>
    </location>
    <ligand>
        <name>NAD(+)</name>
        <dbReference type="ChEBI" id="CHEBI:57540"/>
    </ligand>
</feature>
<comment type="function">
    <text evidence="13">Catalyzes the conversion of inosine 5'-phosphate (IMP) to xanthosine 5'-phosphate (XMP), the first committed and rate-limiting step in the de novo synthesis of guanine nucleotides, and therefore plays an important role in the regulation of cell growth.</text>
</comment>
<feature type="active site" description="Thioimidate intermediate" evidence="13 14">
    <location>
        <position position="303"/>
    </location>
</feature>
<feature type="binding site" evidence="13">
    <location>
        <position position="301"/>
    </location>
    <ligand>
        <name>IMP</name>
        <dbReference type="ChEBI" id="CHEBI:58053"/>
    </ligand>
</feature>
<dbReference type="NCBIfam" id="TIGR01302">
    <property type="entry name" value="IMP_dehydrog"/>
    <property type="match status" value="1"/>
</dbReference>
<evidence type="ECO:0000256" key="14">
    <source>
        <dbReference type="PIRSR" id="PIRSR000130-1"/>
    </source>
</evidence>
<dbReference type="InterPro" id="IPR046342">
    <property type="entry name" value="CBS_dom_sf"/>
</dbReference>
<evidence type="ECO:0000313" key="22">
    <source>
        <dbReference type="Proteomes" id="UP000248592"/>
    </source>
</evidence>
<dbReference type="PANTHER" id="PTHR11911:SF111">
    <property type="entry name" value="INOSINE-5'-MONOPHOSPHATE DEHYDROGENASE"/>
    <property type="match status" value="1"/>
</dbReference>
<evidence type="ECO:0000256" key="5">
    <source>
        <dbReference type="ARBA" id="ARBA00022737"/>
    </source>
</evidence>
<feature type="binding site" evidence="13 15">
    <location>
        <begin position="296"/>
        <end position="298"/>
    </location>
    <ligand>
        <name>NAD(+)</name>
        <dbReference type="ChEBI" id="CHEBI:57540"/>
    </ligand>
</feature>
<name>A0A2Z4JT76_9BURK</name>
<dbReference type="PROSITE" id="PS51371">
    <property type="entry name" value="CBS"/>
    <property type="match status" value="2"/>
</dbReference>
<feature type="binding site" description="in other chain" evidence="13 16">
    <location>
        <position position="303"/>
    </location>
    <ligand>
        <name>K(+)</name>
        <dbReference type="ChEBI" id="CHEBI:29103"/>
        <note>ligand shared between two tetrameric partners</note>
    </ligand>
</feature>
<dbReference type="Gene3D" id="3.20.20.70">
    <property type="entry name" value="Aldolase class I"/>
    <property type="match status" value="1"/>
</dbReference>
<dbReference type="CDD" id="cd04601">
    <property type="entry name" value="CBS_pair_IMPDH"/>
    <property type="match status" value="1"/>
</dbReference>
<keyword evidence="8 13" id="KW-0630">Potassium</keyword>
<comment type="similarity">
    <text evidence="2 13 18">Belongs to the IMPDH/GMPR family.</text>
</comment>
<feature type="active site" description="Proton acceptor" evidence="13 14">
    <location>
        <position position="399"/>
    </location>
</feature>
<dbReference type="UniPathway" id="UPA00601">
    <property type="reaction ID" value="UER00295"/>
</dbReference>
<protein>
    <recommendedName>
        <fullName evidence="13 19">Inosine-5'-monophosphate dehydrogenase</fullName>
        <shortName evidence="13">IMP dehydrogenase</shortName>
        <shortName evidence="13">IMPD</shortName>
        <shortName evidence="13">IMPDH</shortName>
        <ecNumber evidence="13 19">1.1.1.205</ecNumber>
    </recommendedName>
</protein>
<evidence type="ECO:0000256" key="12">
    <source>
        <dbReference type="ARBA" id="ARBA00048028"/>
    </source>
</evidence>
<dbReference type="CDD" id="cd00381">
    <property type="entry name" value="IMPDH"/>
    <property type="match status" value="1"/>
</dbReference>
<reference evidence="22" key="1">
    <citation type="submission" date="2018-06" db="EMBL/GenBank/DDBJ databases">
        <title>Description of a new Polynucleobacter species.</title>
        <authorList>
            <person name="Hahn M.W."/>
        </authorList>
    </citation>
    <scope>NUCLEOTIDE SEQUENCE [LARGE SCALE GENOMIC DNA]</scope>
    <source>
        <strain evidence="22">MG-25-Pas1-D2</strain>
    </source>
</reference>
<evidence type="ECO:0000256" key="13">
    <source>
        <dbReference type="HAMAP-Rule" id="MF_01964"/>
    </source>
</evidence>
<evidence type="ECO:0000256" key="8">
    <source>
        <dbReference type="ARBA" id="ARBA00022958"/>
    </source>
</evidence>
<feature type="binding site" evidence="13">
    <location>
        <position position="471"/>
    </location>
    <ligand>
        <name>K(+)</name>
        <dbReference type="ChEBI" id="CHEBI:29103"/>
        <note>ligand shared between two tetrameric partners</note>
    </ligand>
</feature>
<feature type="binding site" evidence="13">
    <location>
        <begin position="383"/>
        <end position="387"/>
    </location>
    <ligand>
        <name>IMP</name>
        <dbReference type="ChEBI" id="CHEBI:58053"/>
    </ligand>
</feature>
<dbReference type="Pfam" id="PF00478">
    <property type="entry name" value="IMPDH"/>
    <property type="match status" value="1"/>
</dbReference>
<dbReference type="GO" id="GO:0003938">
    <property type="term" value="F:IMP dehydrogenase activity"/>
    <property type="evidence" value="ECO:0007669"/>
    <property type="project" value="UniProtKB-UniRule"/>
</dbReference>
<keyword evidence="10 13" id="KW-0520">NAD</keyword>
<feature type="domain" description="CBS" evidence="20">
    <location>
        <begin position="151"/>
        <end position="212"/>
    </location>
</feature>
<feature type="binding site" evidence="13">
    <location>
        <position position="472"/>
    </location>
    <ligand>
        <name>K(+)</name>
        <dbReference type="ChEBI" id="CHEBI:29103"/>
        <note>ligand shared between two tetrameric partners</note>
    </ligand>
</feature>
<comment type="cofactor">
    <cofactor evidence="1 13">
        <name>K(+)</name>
        <dbReference type="ChEBI" id="CHEBI:29103"/>
    </cofactor>
</comment>
<feature type="domain" description="CBS" evidence="20">
    <location>
        <begin position="92"/>
        <end position="149"/>
    </location>
</feature>
<comment type="pathway">
    <text evidence="13 19">Purine metabolism; XMP biosynthesis via de novo pathway; XMP from IMP: step 1/1.</text>
</comment>
<dbReference type="HAMAP" id="MF_01964">
    <property type="entry name" value="IMPDH"/>
    <property type="match status" value="1"/>
</dbReference>
<feature type="binding site" evidence="13">
    <location>
        <position position="470"/>
    </location>
    <ligand>
        <name>K(+)</name>
        <dbReference type="ChEBI" id="CHEBI:29103"/>
        <note>ligand shared between two tetrameric partners</note>
    </ligand>
</feature>
<evidence type="ECO:0000256" key="15">
    <source>
        <dbReference type="PIRSR" id="PIRSR000130-3"/>
    </source>
</evidence>
<evidence type="ECO:0000256" key="2">
    <source>
        <dbReference type="ARBA" id="ARBA00005502"/>
    </source>
</evidence>
<feature type="binding site" evidence="13">
    <location>
        <position position="246"/>
    </location>
    <ligand>
        <name>NAD(+)</name>
        <dbReference type="ChEBI" id="CHEBI:57540"/>
    </ligand>
</feature>
<feature type="binding site" evidence="13">
    <location>
        <position position="416"/>
    </location>
    <ligand>
        <name>IMP</name>
        <dbReference type="ChEBI" id="CHEBI:58053"/>
    </ligand>
</feature>
<keyword evidence="7 13" id="KW-0658">Purine biosynthesis</keyword>
<evidence type="ECO:0000256" key="17">
    <source>
        <dbReference type="PROSITE-ProRule" id="PRU00703"/>
    </source>
</evidence>
<dbReference type="SUPFAM" id="SSF51412">
    <property type="entry name" value="Inosine monophosphate dehydrogenase (IMPDH)"/>
    <property type="match status" value="1"/>
</dbReference>
<evidence type="ECO:0000256" key="10">
    <source>
        <dbReference type="ARBA" id="ARBA00023027"/>
    </source>
</evidence>
<dbReference type="PROSITE" id="PS00487">
    <property type="entry name" value="IMP_DH_GMP_RED"/>
    <property type="match status" value="1"/>
</dbReference>
<dbReference type="GO" id="GO:0000166">
    <property type="term" value="F:nucleotide binding"/>
    <property type="evidence" value="ECO:0007669"/>
    <property type="project" value="UniProtKB-UniRule"/>
</dbReference>
<dbReference type="EMBL" id="CP030085">
    <property type="protein sequence ID" value="AWW49980.1"/>
    <property type="molecule type" value="Genomic_DNA"/>
</dbReference>
<evidence type="ECO:0000256" key="3">
    <source>
        <dbReference type="ARBA" id="ARBA00011881"/>
    </source>
</evidence>
<evidence type="ECO:0000256" key="19">
    <source>
        <dbReference type="RuleBase" id="RU003928"/>
    </source>
</evidence>
<evidence type="ECO:0000256" key="16">
    <source>
        <dbReference type="PIRSR" id="PIRSR000130-4"/>
    </source>
</evidence>
<dbReference type="RefSeq" id="WP_112294772.1">
    <property type="nucleotide sequence ID" value="NZ_CBCSBS010000001.1"/>
</dbReference>
<proteinExistence type="inferred from homology"/>